<dbReference type="InterPro" id="IPR001202">
    <property type="entry name" value="WW_dom"/>
</dbReference>
<feature type="region of interest" description="Disordered" evidence="1">
    <location>
        <begin position="711"/>
        <end position="739"/>
    </location>
</feature>
<evidence type="ECO:0000259" key="2">
    <source>
        <dbReference type="PROSITE" id="PS50020"/>
    </source>
</evidence>
<dbReference type="Gene3D" id="3.30.1540.20">
    <property type="entry name" value="MutL, C-terminal domain, dimerisation subdomain"/>
    <property type="match status" value="1"/>
</dbReference>
<protein>
    <recommendedName>
        <fullName evidence="2">WW domain-containing protein</fullName>
    </recommendedName>
</protein>
<accession>A0AAD8A3Z1</accession>
<comment type="caution">
    <text evidence="3">The sequence shown here is derived from an EMBL/GenBank/DDBJ whole genome shotgun (WGS) entry which is preliminary data.</text>
</comment>
<dbReference type="Proteomes" id="UP001233999">
    <property type="component" value="Unassembled WGS sequence"/>
</dbReference>
<dbReference type="GO" id="GO:0006298">
    <property type="term" value="P:mismatch repair"/>
    <property type="evidence" value="ECO:0007669"/>
    <property type="project" value="InterPro"/>
</dbReference>
<feature type="compositionally biased region" description="Basic and acidic residues" evidence="1">
    <location>
        <begin position="728"/>
        <end position="739"/>
    </location>
</feature>
<dbReference type="InterPro" id="IPR014790">
    <property type="entry name" value="MutL_C"/>
</dbReference>
<dbReference type="InterPro" id="IPR038973">
    <property type="entry name" value="MutL/Mlh/Pms-like"/>
</dbReference>
<dbReference type="SUPFAM" id="SSF118116">
    <property type="entry name" value="DNA mismatch repair protein MutL"/>
    <property type="match status" value="1"/>
</dbReference>
<dbReference type="PANTHER" id="PTHR10073">
    <property type="entry name" value="DNA MISMATCH REPAIR PROTEIN MLH, PMS, MUTL"/>
    <property type="match status" value="1"/>
</dbReference>
<evidence type="ECO:0000313" key="3">
    <source>
        <dbReference type="EMBL" id="KAJ9592069.1"/>
    </source>
</evidence>
<organism evidence="3 4">
    <name type="scientific">Diploptera punctata</name>
    <name type="common">Pacific beetle cockroach</name>
    <dbReference type="NCBI Taxonomy" id="6984"/>
    <lineage>
        <taxon>Eukaryota</taxon>
        <taxon>Metazoa</taxon>
        <taxon>Ecdysozoa</taxon>
        <taxon>Arthropoda</taxon>
        <taxon>Hexapoda</taxon>
        <taxon>Insecta</taxon>
        <taxon>Pterygota</taxon>
        <taxon>Neoptera</taxon>
        <taxon>Polyneoptera</taxon>
        <taxon>Dictyoptera</taxon>
        <taxon>Blattodea</taxon>
        <taxon>Blaberoidea</taxon>
        <taxon>Blaberidae</taxon>
        <taxon>Diplopterinae</taxon>
        <taxon>Diploptera</taxon>
    </lineage>
</organism>
<dbReference type="CDD" id="cd00201">
    <property type="entry name" value="WW"/>
    <property type="match status" value="1"/>
</dbReference>
<dbReference type="PROSITE" id="PS50020">
    <property type="entry name" value="WW_DOMAIN_2"/>
    <property type="match status" value="1"/>
</dbReference>
<dbReference type="GO" id="GO:0032300">
    <property type="term" value="C:mismatch repair complex"/>
    <property type="evidence" value="ECO:0007669"/>
    <property type="project" value="InterPro"/>
</dbReference>
<feature type="domain" description="WW" evidence="2">
    <location>
        <begin position="825"/>
        <end position="858"/>
    </location>
</feature>
<sequence length="1219" mass="138775">MTDVNNCVTRNFYTSCDFLQTLNTECVKERTPVTCSSTGISVAKKRKQSDNVDPVLRCEEVQETSSGNCLEDYPHEQNCDVLDCLQEEESLRMQCLNSQLELFKFSPKPLKKQNEPNFEEVFRDTVCEKKNIMVQLSDENIHEDITYVQEPKFAKPDCSKRSCFQRINNSRLTHKSRNLELELYQRKNMILSSGSEADMELSNRTEVEIRRKKNRKISHVNKTCSMHKLNKDLSFIEMMEHNDNCSNGTIKNKVSCNYGHSETDLQFKKNILQYRNKKCINNNDGKAEVPDVTRSGAIVPLSESNIVKDTDNGIIPSSNSSMSNCNFSPNFTKLICDSSPDSVSHEENSKSVISNSISDISNSILNKTNSIWTRDPSDELHEVNIMKLQFDEEKNSVSYNDNSTLLNNHDLINKVFKYEDFERNRSNSVMLAHSSEDTSPLLITMLDNIKLSTESEDVHNVIKENIESCKNVMVDAVNCTEIECHNKISDKNDIFTPVSVVICSGSSNSDGFNITFTGDSANKQNCIDSSENVCNNMENNAVFCGNTLLETCVNSPIIHQTSLPDEEYVAKNKENVIKGFKELDCGHDKNKCGSDFSNQIEIVSLNNTSANEKLSNKHVSEVEEIFDISQTSKDKDTVFSHELNLRNNRDRGEKLESGCDENKCQNNIINLNNTSANEKHNSKQVSEMVKIFNISQTSREDVVFLSEQNLTNSHEEGENTLQHSNGKRKNETDSRSEDNKRLCTYHSCNSTEMKVSDEQAFTKSISTQQLNEVFDRVITTVSTNVEHGEDNNFDGNNTSDDVTNKLIGENNMLESERHTKLESQIELPENWEKRVDVDGKTFFINKQSGITSFVAPNYNSSPVVYSMKERFGFLPKGFSPILKKDIMKLNDETKSILTPSKCEALKNTIDSCTNADNMATIKWRDEEELKKEGCRDLVKEMLEQSDMRMQFCEKEVTNAEIQELPKSIVKVYNVMYPCAFKKDIFSNLKILGQLDKKFIVTIVGVSSGLKQDLIVLFDQHAVHERIRLENLVKEYHVDGCDNKFKSSEVDPHINIKLSDKEYRIISSFQKEFERLGLSFGLLDDNEIEVTSVPTCLLAREFREVQGRGISVLKDYLENMIREQVESILVTRGIGIKMPTILQSVISSEACRGALKFGDPLIQEECKVLLKNLSECQVPFQCAHGRPALVPIVDLKYLQSQQNQMRPKPQLWKLRKKKTR</sequence>
<proteinExistence type="predicted"/>
<name>A0AAD8A3Z1_DIPPU</name>
<reference evidence="3" key="1">
    <citation type="journal article" date="2023" name="IScience">
        <title>Live-bearing cockroach genome reveals convergent evolutionary mechanisms linked to viviparity in insects and beyond.</title>
        <authorList>
            <person name="Fouks B."/>
            <person name="Harrison M.C."/>
            <person name="Mikhailova A.A."/>
            <person name="Marchal E."/>
            <person name="English S."/>
            <person name="Carruthers M."/>
            <person name="Jennings E.C."/>
            <person name="Chiamaka E.L."/>
            <person name="Frigard R.A."/>
            <person name="Pippel M."/>
            <person name="Attardo G.M."/>
            <person name="Benoit J.B."/>
            <person name="Bornberg-Bauer E."/>
            <person name="Tobe S.S."/>
        </authorList>
    </citation>
    <scope>NUCLEOTIDE SEQUENCE</scope>
    <source>
        <strain evidence="3">Stay&amp;Tobe</strain>
    </source>
</reference>
<evidence type="ECO:0000313" key="4">
    <source>
        <dbReference type="Proteomes" id="UP001233999"/>
    </source>
</evidence>
<dbReference type="GO" id="GO:0140664">
    <property type="term" value="F:ATP-dependent DNA damage sensor activity"/>
    <property type="evidence" value="ECO:0007669"/>
    <property type="project" value="InterPro"/>
</dbReference>
<dbReference type="SMART" id="SM00456">
    <property type="entry name" value="WW"/>
    <property type="match status" value="1"/>
</dbReference>
<dbReference type="GO" id="GO:0016887">
    <property type="term" value="F:ATP hydrolysis activity"/>
    <property type="evidence" value="ECO:0007669"/>
    <property type="project" value="InterPro"/>
</dbReference>
<dbReference type="SMART" id="SM00853">
    <property type="entry name" value="MutL_C"/>
    <property type="match status" value="1"/>
</dbReference>
<dbReference type="InterPro" id="IPR036020">
    <property type="entry name" value="WW_dom_sf"/>
</dbReference>
<dbReference type="SUPFAM" id="SSF51045">
    <property type="entry name" value="WW domain"/>
    <property type="match status" value="1"/>
</dbReference>
<reference evidence="3" key="2">
    <citation type="submission" date="2023-05" db="EMBL/GenBank/DDBJ databases">
        <authorList>
            <person name="Fouks B."/>
        </authorList>
    </citation>
    <scope>NUCLEOTIDE SEQUENCE</scope>
    <source>
        <strain evidence="3">Stay&amp;Tobe</strain>
        <tissue evidence="3">Testes</tissue>
    </source>
</reference>
<dbReference type="GO" id="GO:0005524">
    <property type="term" value="F:ATP binding"/>
    <property type="evidence" value="ECO:0007669"/>
    <property type="project" value="InterPro"/>
</dbReference>
<dbReference type="InterPro" id="IPR042121">
    <property type="entry name" value="MutL_C_regsub"/>
</dbReference>
<dbReference type="Pfam" id="PF08676">
    <property type="entry name" value="MutL_C"/>
    <property type="match status" value="1"/>
</dbReference>
<gene>
    <name evidence="3" type="ORF">L9F63_001378</name>
</gene>
<dbReference type="PANTHER" id="PTHR10073:SF47">
    <property type="entry name" value="DNA MISMATCH REPAIR PROTEIN MLH3"/>
    <property type="match status" value="1"/>
</dbReference>
<dbReference type="InterPro" id="IPR042120">
    <property type="entry name" value="MutL_C_dimsub"/>
</dbReference>
<keyword evidence="4" id="KW-1185">Reference proteome</keyword>
<evidence type="ECO:0000256" key="1">
    <source>
        <dbReference type="SAM" id="MobiDB-lite"/>
    </source>
</evidence>
<dbReference type="InterPro" id="IPR037198">
    <property type="entry name" value="MutL_C_sf"/>
</dbReference>
<dbReference type="Gene3D" id="2.20.70.10">
    <property type="match status" value="1"/>
</dbReference>
<dbReference type="EMBL" id="JASPKZ010003847">
    <property type="protein sequence ID" value="KAJ9592069.1"/>
    <property type="molecule type" value="Genomic_DNA"/>
</dbReference>
<dbReference type="AlphaFoldDB" id="A0AAD8A3Z1"/>
<dbReference type="Gene3D" id="3.30.1370.100">
    <property type="entry name" value="MutL, C-terminal domain, regulatory subdomain"/>
    <property type="match status" value="1"/>
</dbReference>